<dbReference type="HOGENOM" id="CLU_1467893_0_0_1"/>
<keyword evidence="2" id="KW-1185">Reference proteome</keyword>
<dbReference type="Proteomes" id="UP000030641">
    <property type="component" value="Unassembled WGS sequence"/>
</dbReference>
<sequence>MRDQRNKLSILEYDFGAQLASHEAPMSLNRAIDIAADASQSCCPTWKLQTGGVISSFQRPFGWLQCYRIFAAVETTTGFGDFLRCFFRSLLVRRINGSTLRTFTPRYHIAAVSFSIAELRLSTPGFVHFSCSHFSSTIICDAIIRRCRHADMRRQQLVLQLSVSLMFMGRSRISSTASHHCPGE</sequence>
<dbReference type="EMBL" id="KL584781">
    <property type="protein sequence ID" value="KEQ91126.1"/>
    <property type="molecule type" value="Genomic_DNA"/>
</dbReference>
<dbReference type="RefSeq" id="XP_013339690.1">
    <property type="nucleotide sequence ID" value="XM_013484236.1"/>
</dbReference>
<evidence type="ECO:0000313" key="2">
    <source>
        <dbReference type="Proteomes" id="UP000030641"/>
    </source>
</evidence>
<name>A0A074YWB2_AURSE</name>
<dbReference type="AlphaFoldDB" id="A0A074YWB2"/>
<dbReference type="InParanoid" id="A0A074YWB2"/>
<proteinExistence type="predicted"/>
<protein>
    <submittedName>
        <fullName evidence="1">Uncharacterized protein</fullName>
    </submittedName>
</protein>
<organism evidence="1 2">
    <name type="scientific">Aureobasidium subglaciale (strain EXF-2481)</name>
    <name type="common">Aureobasidium pullulans var. subglaciale</name>
    <dbReference type="NCBI Taxonomy" id="1043005"/>
    <lineage>
        <taxon>Eukaryota</taxon>
        <taxon>Fungi</taxon>
        <taxon>Dikarya</taxon>
        <taxon>Ascomycota</taxon>
        <taxon>Pezizomycotina</taxon>
        <taxon>Dothideomycetes</taxon>
        <taxon>Dothideomycetidae</taxon>
        <taxon>Dothideales</taxon>
        <taxon>Saccotheciaceae</taxon>
        <taxon>Aureobasidium</taxon>
    </lineage>
</organism>
<reference evidence="1 2" key="1">
    <citation type="journal article" date="2014" name="BMC Genomics">
        <title>Genome sequencing of four Aureobasidium pullulans varieties: biotechnological potential, stress tolerance, and description of new species.</title>
        <authorList>
            <person name="Gostin Ar C."/>
            <person name="Ohm R.A."/>
            <person name="Kogej T."/>
            <person name="Sonjak S."/>
            <person name="Turk M."/>
            <person name="Zajc J."/>
            <person name="Zalar P."/>
            <person name="Grube M."/>
            <person name="Sun H."/>
            <person name="Han J."/>
            <person name="Sharma A."/>
            <person name="Chiniquy J."/>
            <person name="Ngan C.Y."/>
            <person name="Lipzen A."/>
            <person name="Barry K."/>
            <person name="Grigoriev I.V."/>
            <person name="Gunde-Cimerman N."/>
        </authorList>
    </citation>
    <scope>NUCLEOTIDE SEQUENCE [LARGE SCALE GENOMIC DNA]</scope>
    <source>
        <strain evidence="1 2">EXF-2481</strain>
    </source>
</reference>
<dbReference type="OrthoDB" id="10649016at2759"/>
<dbReference type="GeneID" id="25368707"/>
<accession>A0A074YWB2</accession>
<evidence type="ECO:0000313" key="1">
    <source>
        <dbReference type="EMBL" id="KEQ91126.1"/>
    </source>
</evidence>
<gene>
    <name evidence="1" type="ORF">AUEXF2481DRAFT_509020</name>
</gene>